<evidence type="ECO:0000313" key="4">
    <source>
        <dbReference type="EnsemblPlants" id="Zm00001eb381050_P001"/>
    </source>
</evidence>
<accession>K7VTQ3</accession>
<dbReference type="Proteomes" id="UP000007305">
    <property type="component" value="Chromosome 9"/>
</dbReference>
<name>K7VTQ3_MAIZE</name>
<dbReference type="HOGENOM" id="CLU_1838722_0_0_1"/>
<dbReference type="Gramene" id="Zm00001eb381050_T002">
    <property type="protein sequence ID" value="Zm00001eb381050_P002"/>
    <property type="gene ID" value="Zm00001eb381050"/>
</dbReference>
<dbReference type="EMBL" id="CM000785">
    <property type="protein sequence ID" value="AQL03276.1"/>
    <property type="molecule type" value="Genomic_DNA"/>
</dbReference>
<reference evidence="4" key="3">
    <citation type="submission" date="2019-07" db="EMBL/GenBank/DDBJ databases">
        <authorList>
            <person name="Seetharam A."/>
            <person name="Woodhouse M."/>
            <person name="Cannon E."/>
        </authorList>
    </citation>
    <scope>NUCLEOTIDE SEQUENCE [LARGE SCALE GENOMIC DNA]</scope>
    <source>
        <strain evidence="4">cv. B73</strain>
    </source>
</reference>
<sequence length="148" mass="15577">MAAAAAAASKACAPGMRDEQVKGLLLGLPPNARAEDIEYVLGDVQRTLSRLDSKRIVLQDEIAAASRGKRRASRRAPAAAPVPAAANGSGALYTRNGAGAVRRRLRTAAGDVKKEKKRLEAAWGDLEEALVDARERLALQPGPGERTA</sequence>
<evidence type="ECO:0000313" key="5">
    <source>
        <dbReference type="Proteomes" id="UP000007305"/>
    </source>
</evidence>
<dbReference type="PaxDb" id="4577-GRMZM2G440688_P01"/>
<evidence type="ECO:0000256" key="2">
    <source>
        <dbReference type="SAM" id="MobiDB-lite"/>
    </source>
</evidence>
<reference evidence="3" key="2">
    <citation type="submission" date="2015-12" db="EMBL/GenBank/DDBJ databases">
        <title>Update maize B73 reference genome by single molecule sequencing technologies.</title>
        <authorList>
            <consortium name="Maize Genome Sequencing Project"/>
            <person name="Ware D."/>
        </authorList>
    </citation>
    <scope>NUCLEOTIDE SEQUENCE</scope>
    <source>
        <tissue evidence="3">Seedling</tissue>
    </source>
</reference>
<organism evidence="3">
    <name type="scientific">Zea mays</name>
    <name type="common">Maize</name>
    <dbReference type="NCBI Taxonomy" id="4577"/>
    <lineage>
        <taxon>Eukaryota</taxon>
        <taxon>Viridiplantae</taxon>
        <taxon>Streptophyta</taxon>
        <taxon>Embryophyta</taxon>
        <taxon>Tracheophyta</taxon>
        <taxon>Spermatophyta</taxon>
        <taxon>Magnoliopsida</taxon>
        <taxon>Liliopsida</taxon>
        <taxon>Poales</taxon>
        <taxon>Poaceae</taxon>
        <taxon>PACMAD clade</taxon>
        <taxon>Panicoideae</taxon>
        <taxon>Andropogonodae</taxon>
        <taxon>Andropogoneae</taxon>
        <taxon>Tripsacinae</taxon>
        <taxon>Zea</taxon>
    </lineage>
</organism>
<reference evidence="4" key="4">
    <citation type="submission" date="2021-05" db="UniProtKB">
        <authorList>
            <consortium name="EnsemblPlants"/>
        </authorList>
    </citation>
    <scope>IDENTIFICATION</scope>
    <source>
        <strain evidence="4">cv. B73</strain>
    </source>
</reference>
<evidence type="ECO:0000313" key="3">
    <source>
        <dbReference type="EMBL" id="AQL03276.1"/>
    </source>
</evidence>
<keyword evidence="5" id="KW-1185">Reference proteome</keyword>
<dbReference type="AlphaFoldDB" id="K7VTQ3"/>
<gene>
    <name evidence="3" type="ORF">ZEAMMB73_Zm00001d045815</name>
</gene>
<evidence type="ECO:0000256" key="1">
    <source>
        <dbReference type="SAM" id="Coils"/>
    </source>
</evidence>
<feature type="region of interest" description="Disordered" evidence="2">
    <location>
        <begin position="67"/>
        <end position="93"/>
    </location>
</feature>
<dbReference type="EnsemblPlants" id="Zm00001eb381050_T002">
    <property type="protein sequence ID" value="Zm00001eb381050_P002"/>
    <property type="gene ID" value="Zm00001eb381050"/>
</dbReference>
<dbReference type="eggNOG" id="ENOG502R64D">
    <property type="taxonomic scope" value="Eukaryota"/>
</dbReference>
<proteinExistence type="predicted"/>
<dbReference type="Gramene" id="Zm00001eb381050_T001">
    <property type="protein sequence ID" value="Zm00001eb381050_P001"/>
    <property type="gene ID" value="Zm00001eb381050"/>
</dbReference>
<keyword evidence="1" id="KW-0175">Coiled coil</keyword>
<dbReference type="ExpressionAtlas" id="K7VTQ3">
    <property type="expression patterns" value="baseline"/>
</dbReference>
<reference evidence="5" key="1">
    <citation type="journal article" date="2009" name="Science">
        <title>The B73 maize genome: complexity, diversity, and dynamics.</title>
        <authorList>
            <person name="Schnable P.S."/>
            <person name="Ware D."/>
            <person name="Fulton R.S."/>
            <person name="Stein J.C."/>
            <person name="Wei F."/>
            <person name="Pasternak S."/>
            <person name="Liang C."/>
            <person name="Zhang J."/>
            <person name="Fulton L."/>
            <person name="Graves T.A."/>
            <person name="Minx P."/>
            <person name="Reily A.D."/>
            <person name="Courtney L."/>
            <person name="Kruchowski S.S."/>
            <person name="Tomlinson C."/>
            <person name="Strong C."/>
            <person name="Delehaunty K."/>
            <person name="Fronick C."/>
            <person name="Courtney B."/>
            <person name="Rock S.M."/>
            <person name="Belter E."/>
            <person name="Du F."/>
            <person name="Kim K."/>
            <person name="Abbott R.M."/>
            <person name="Cotton M."/>
            <person name="Levy A."/>
            <person name="Marchetto P."/>
            <person name="Ochoa K."/>
            <person name="Jackson S.M."/>
            <person name="Gillam B."/>
            <person name="Chen W."/>
            <person name="Yan L."/>
            <person name="Higginbotham J."/>
            <person name="Cardenas M."/>
            <person name="Waligorski J."/>
            <person name="Applebaum E."/>
            <person name="Phelps L."/>
            <person name="Falcone J."/>
            <person name="Kanchi K."/>
            <person name="Thane T."/>
            <person name="Scimone A."/>
            <person name="Thane N."/>
            <person name="Henke J."/>
            <person name="Wang T."/>
            <person name="Ruppert J."/>
            <person name="Shah N."/>
            <person name="Rotter K."/>
            <person name="Hodges J."/>
            <person name="Ingenthron E."/>
            <person name="Cordes M."/>
            <person name="Kohlberg S."/>
            <person name="Sgro J."/>
            <person name="Delgado B."/>
            <person name="Mead K."/>
            <person name="Chinwalla A."/>
            <person name="Leonard S."/>
            <person name="Crouse K."/>
            <person name="Collura K."/>
            <person name="Kudrna D."/>
            <person name="Currie J."/>
            <person name="He R."/>
            <person name="Angelova A."/>
            <person name="Rajasekar S."/>
            <person name="Mueller T."/>
            <person name="Lomeli R."/>
            <person name="Scara G."/>
            <person name="Ko A."/>
            <person name="Delaney K."/>
            <person name="Wissotski M."/>
            <person name="Lopez G."/>
            <person name="Campos D."/>
            <person name="Braidotti M."/>
            <person name="Ashley E."/>
            <person name="Golser W."/>
            <person name="Kim H."/>
            <person name="Lee S."/>
            <person name="Lin J."/>
            <person name="Dujmic Z."/>
            <person name="Kim W."/>
            <person name="Talag J."/>
            <person name="Zuccolo A."/>
            <person name="Fan C."/>
            <person name="Sebastian A."/>
            <person name="Kramer M."/>
            <person name="Spiegel L."/>
            <person name="Nascimento L."/>
            <person name="Zutavern T."/>
            <person name="Miller B."/>
            <person name="Ambroise C."/>
            <person name="Muller S."/>
            <person name="Spooner W."/>
            <person name="Narechania A."/>
            <person name="Ren L."/>
            <person name="Wei S."/>
            <person name="Kumari S."/>
            <person name="Faga B."/>
            <person name="Levy M.J."/>
            <person name="McMahan L."/>
            <person name="Van Buren P."/>
            <person name="Vaughn M.W."/>
            <person name="Ying K."/>
            <person name="Yeh C.-T."/>
            <person name="Emrich S.J."/>
            <person name="Jia Y."/>
            <person name="Kalyanaraman A."/>
            <person name="Hsia A.-P."/>
            <person name="Barbazuk W.B."/>
            <person name="Baucom R.S."/>
            <person name="Brutnell T.P."/>
            <person name="Carpita N.C."/>
            <person name="Chaparro C."/>
            <person name="Chia J.-M."/>
            <person name="Deragon J.-M."/>
            <person name="Estill J.C."/>
            <person name="Fu Y."/>
            <person name="Jeddeloh J.A."/>
            <person name="Han Y."/>
            <person name="Lee H."/>
            <person name="Li P."/>
            <person name="Lisch D.R."/>
            <person name="Liu S."/>
            <person name="Liu Z."/>
            <person name="Nagel D.H."/>
            <person name="McCann M.C."/>
            <person name="SanMiguel P."/>
            <person name="Myers A.M."/>
            <person name="Nettleton D."/>
            <person name="Nguyen J."/>
            <person name="Penning B.W."/>
            <person name="Ponnala L."/>
            <person name="Schneider K.L."/>
            <person name="Schwartz D.C."/>
            <person name="Sharma A."/>
            <person name="Soderlund C."/>
            <person name="Springer N.M."/>
            <person name="Sun Q."/>
            <person name="Wang H."/>
            <person name="Waterman M."/>
            <person name="Westerman R."/>
            <person name="Wolfgruber T.K."/>
            <person name="Yang L."/>
            <person name="Yu Y."/>
            <person name="Zhang L."/>
            <person name="Zhou S."/>
            <person name="Zhu Q."/>
            <person name="Bennetzen J.L."/>
            <person name="Dawe R.K."/>
            <person name="Jiang J."/>
            <person name="Jiang N."/>
            <person name="Presting G.G."/>
            <person name="Wessler S.R."/>
            <person name="Aluru S."/>
            <person name="Martienssen R.A."/>
            <person name="Clifton S.W."/>
            <person name="McCombie W.R."/>
            <person name="Wing R.A."/>
            <person name="Wilson R.K."/>
        </authorList>
    </citation>
    <scope>NUCLEOTIDE SEQUENCE [LARGE SCALE GENOMIC DNA]</scope>
    <source>
        <strain evidence="5">cv. B73</strain>
    </source>
</reference>
<feature type="coiled-coil region" evidence="1">
    <location>
        <begin position="102"/>
        <end position="136"/>
    </location>
</feature>
<feature type="compositionally biased region" description="Low complexity" evidence="2">
    <location>
        <begin position="75"/>
        <end position="91"/>
    </location>
</feature>
<dbReference type="EnsemblPlants" id="Zm00001eb381050_T001">
    <property type="protein sequence ID" value="Zm00001eb381050_P001"/>
    <property type="gene ID" value="Zm00001eb381050"/>
</dbReference>
<dbReference type="FunCoup" id="K7VTQ3">
    <property type="interactions" value="508"/>
</dbReference>
<dbReference type="OMA" id="SPSWFTV"/>
<protein>
    <submittedName>
        <fullName evidence="3 4">Uncharacterized protein</fullName>
    </submittedName>
</protein>